<keyword evidence="1" id="KW-1133">Transmembrane helix</keyword>
<evidence type="ECO:0000313" key="3">
    <source>
        <dbReference type="Proteomes" id="UP001302321"/>
    </source>
</evidence>
<evidence type="ECO:0000313" key="2">
    <source>
        <dbReference type="EMBL" id="KAK4171014.1"/>
    </source>
</evidence>
<gene>
    <name evidence="2" type="ORF">QBC36DRAFT_368494</name>
</gene>
<organism evidence="2 3">
    <name type="scientific">Triangularia setosa</name>
    <dbReference type="NCBI Taxonomy" id="2587417"/>
    <lineage>
        <taxon>Eukaryota</taxon>
        <taxon>Fungi</taxon>
        <taxon>Dikarya</taxon>
        <taxon>Ascomycota</taxon>
        <taxon>Pezizomycotina</taxon>
        <taxon>Sordariomycetes</taxon>
        <taxon>Sordariomycetidae</taxon>
        <taxon>Sordariales</taxon>
        <taxon>Podosporaceae</taxon>
        <taxon>Triangularia</taxon>
    </lineage>
</organism>
<evidence type="ECO:0000256" key="1">
    <source>
        <dbReference type="SAM" id="Phobius"/>
    </source>
</evidence>
<sequence length="193" mass="21600">MIDHTLTAPASGPTPFEFTTSTQLDIWGDYLPSEFLADYLLPKATALPVETCTQTSYFERTDIVRQIHVKPTDLPPTRHGGPPIYGDASYYRWKLDKLNQPYLSHCCHPDDSLPLSRPEPCPYTYNGKCSKLKPWMVIVAAVIPSILLLVQAAITYCGVSICGSQLNQVGMIKALLILLSCLPKKPRRRPLER</sequence>
<protein>
    <submittedName>
        <fullName evidence="2">Uncharacterized protein</fullName>
    </submittedName>
</protein>
<dbReference type="EMBL" id="MU866668">
    <property type="protein sequence ID" value="KAK4171014.1"/>
    <property type="molecule type" value="Genomic_DNA"/>
</dbReference>
<proteinExistence type="predicted"/>
<keyword evidence="1" id="KW-0472">Membrane</keyword>
<comment type="caution">
    <text evidence="2">The sequence shown here is derived from an EMBL/GenBank/DDBJ whole genome shotgun (WGS) entry which is preliminary data.</text>
</comment>
<name>A0AAN6VWE9_9PEZI</name>
<dbReference type="Proteomes" id="UP001302321">
    <property type="component" value="Unassembled WGS sequence"/>
</dbReference>
<accession>A0AAN6VWE9</accession>
<keyword evidence="1" id="KW-0812">Transmembrane</keyword>
<keyword evidence="3" id="KW-1185">Reference proteome</keyword>
<reference evidence="2" key="1">
    <citation type="journal article" date="2023" name="Mol. Phylogenet. Evol.">
        <title>Genome-scale phylogeny and comparative genomics of the fungal order Sordariales.</title>
        <authorList>
            <person name="Hensen N."/>
            <person name="Bonometti L."/>
            <person name="Westerberg I."/>
            <person name="Brannstrom I.O."/>
            <person name="Guillou S."/>
            <person name="Cros-Aarteil S."/>
            <person name="Calhoun S."/>
            <person name="Haridas S."/>
            <person name="Kuo A."/>
            <person name="Mondo S."/>
            <person name="Pangilinan J."/>
            <person name="Riley R."/>
            <person name="LaButti K."/>
            <person name="Andreopoulos B."/>
            <person name="Lipzen A."/>
            <person name="Chen C."/>
            <person name="Yan M."/>
            <person name="Daum C."/>
            <person name="Ng V."/>
            <person name="Clum A."/>
            <person name="Steindorff A."/>
            <person name="Ohm R.A."/>
            <person name="Martin F."/>
            <person name="Silar P."/>
            <person name="Natvig D.O."/>
            <person name="Lalanne C."/>
            <person name="Gautier V."/>
            <person name="Ament-Velasquez S.L."/>
            <person name="Kruys A."/>
            <person name="Hutchinson M.I."/>
            <person name="Powell A.J."/>
            <person name="Barry K."/>
            <person name="Miller A.N."/>
            <person name="Grigoriev I.V."/>
            <person name="Debuchy R."/>
            <person name="Gladieux P."/>
            <person name="Hiltunen Thoren M."/>
            <person name="Johannesson H."/>
        </authorList>
    </citation>
    <scope>NUCLEOTIDE SEQUENCE</scope>
    <source>
        <strain evidence="2">CBS 892.96</strain>
    </source>
</reference>
<dbReference type="AlphaFoldDB" id="A0AAN6VWE9"/>
<feature type="transmembrane region" description="Helical" evidence="1">
    <location>
        <begin position="135"/>
        <end position="154"/>
    </location>
</feature>
<feature type="transmembrane region" description="Helical" evidence="1">
    <location>
        <begin position="166"/>
        <end position="183"/>
    </location>
</feature>
<reference evidence="2" key="2">
    <citation type="submission" date="2023-05" db="EMBL/GenBank/DDBJ databases">
        <authorList>
            <consortium name="Lawrence Berkeley National Laboratory"/>
            <person name="Steindorff A."/>
            <person name="Hensen N."/>
            <person name="Bonometti L."/>
            <person name="Westerberg I."/>
            <person name="Brannstrom I.O."/>
            <person name="Guillou S."/>
            <person name="Cros-Aarteil S."/>
            <person name="Calhoun S."/>
            <person name="Haridas S."/>
            <person name="Kuo A."/>
            <person name="Mondo S."/>
            <person name="Pangilinan J."/>
            <person name="Riley R."/>
            <person name="Labutti K."/>
            <person name="Andreopoulos B."/>
            <person name="Lipzen A."/>
            <person name="Chen C."/>
            <person name="Yanf M."/>
            <person name="Daum C."/>
            <person name="Ng V."/>
            <person name="Clum A."/>
            <person name="Ohm R."/>
            <person name="Martin F."/>
            <person name="Silar P."/>
            <person name="Natvig D."/>
            <person name="Lalanne C."/>
            <person name="Gautier V."/>
            <person name="Ament-Velasquez S.L."/>
            <person name="Kruys A."/>
            <person name="Hutchinson M.I."/>
            <person name="Powell A.J."/>
            <person name="Barry K."/>
            <person name="Miller A.N."/>
            <person name="Grigoriev I.V."/>
            <person name="Debuchy R."/>
            <person name="Gladieux P."/>
            <person name="Thoren M.H."/>
            <person name="Johannesson H."/>
        </authorList>
    </citation>
    <scope>NUCLEOTIDE SEQUENCE</scope>
    <source>
        <strain evidence="2">CBS 892.96</strain>
    </source>
</reference>